<keyword evidence="9" id="KW-0443">Lipid metabolism</keyword>
<dbReference type="FunFam" id="3.40.50.261:FF:000004">
    <property type="entry name" value="ATP-citrate synthase subunit"/>
    <property type="match status" value="1"/>
</dbReference>
<dbReference type="Pfam" id="PF16114">
    <property type="entry name" value="Citrate_bind"/>
    <property type="match status" value="1"/>
</dbReference>
<keyword evidence="7" id="KW-0547">Nucleotide-binding</keyword>
<evidence type="ECO:0000259" key="12">
    <source>
        <dbReference type="Pfam" id="PF16114"/>
    </source>
</evidence>
<dbReference type="GO" id="GO:0006099">
    <property type="term" value="P:tricarboxylic acid cycle"/>
    <property type="evidence" value="ECO:0007669"/>
    <property type="project" value="TreeGrafter"/>
</dbReference>
<accession>A0A1F2P9N4</accession>
<dbReference type="AlphaFoldDB" id="A0A1F2P9N4"/>
<sequence>MAQRGIREFTAKKLIAENIGNYSNNKIELSSKLVLIGEGENLSDYARKPGYEWLKEEKLVVKPDQLFGKRGKSGLLLLDASLEEADRFIAENMGKTIDIGGATGILTHFLVEPYVAHEEEYYLAIETEREKDMIHFSTMGGVEIEENWDKVTSIEIPVGDEVGEINIAGKLPDFDGRDLVAEFIEALYRLFCDFGFTFLEINPFTLKEGQVIPLDMVAKLDDTAAFEMGDKWKDIDFPPPFGQGLTPEEKLIASLDEKSGASLKLTILNPEGRVWTMVAGGGASVIYADTVSDLGFGTELANYGEYSGNPTKDETYIYAKTLLDLMTRKKDPQGRKKYLLIGGGIANFTDVAKTFAGIVQALKEYSEKLRETNVEIYVRRGGPNYKEGLRIMKELEGEIGVPIHVFGPETHMTKIVKMALEE</sequence>
<evidence type="ECO:0000256" key="1">
    <source>
        <dbReference type="ARBA" id="ARBA00004496"/>
    </source>
</evidence>
<comment type="catalytic activity">
    <reaction evidence="11">
        <text>oxaloacetate + acetyl-CoA + ADP + phosphate = citrate + ATP + CoA</text>
        <dbReference type="Rhea" id="RHEA:21160"/>
        <dbReference type="ChEBI" id="CHEBI:16452"/>
        <dbReference type="ChEBI" id="CHEBI:16947"/>
        <dbReference type="ChEBI" id="CHEBI:30616"/>
        <dbReference type="ChEBI" id="CHEBI:43474"/>
        <dbReference type="ChEBI" id="CHEBI:57287"/>
        <dbReference type="ChEBI" id="CHEBI:57288"/>
        <dbReference type="ChEBI" id="CHEBI:456216"/>
        <dbReference type="EC" id="2.3.3.8"/>
    </reaction>
</comment>
<dbReference type="EMBL" id="LYOS01000004">
    <property type="protein sequence ID" value="OFV67421.1"/>
    <property type="molecule type" value="Genomic_DNA"/>
</dbReference>
<evidence type="ECO:0000256" key="2">
    <source>
        <dbReference type="ARBA" id="ARBA00012639"/>
    </source>
</evidence>
<dbReference type="Gene3D" id="3.40.50.261">
    <property type="entry name" value="Succinyl-CoA synthetase domains"/>
    <property type="match status" value="1"/>
</dbReference>
<evidence type="ECO:0000313" key="15">
    <source>
        <dbReference type="Proteomes" id="UP000186940"/>
    </source>
</evidence>
<evidence type="ECO:0000256" key="8">
    <source>
        <dbReference type="ARBA" id="ARBA00022840"/>
    </source>
</evidence>
<dbReference type="SUPFAM" id="SSF52210">
    <property type="entry name" value="Succinyl-CoA synthetase domains"/>
    <property type="match status" value="1"/>
</dbReference>
<keyword evidence="8" id="KW-0067">ATP-binding</keyword>
<dbReference type="InterPro" id="IPR016102">
    <property type="entry name" value="Succinyl-CoA_synth-like"/>
</dbReference>
<keyword evidence="5" id="KW-0597">Phosphoprotein</keyword>
<dbReference type="GO" id="GO:0004775">
    <property type="term" value="F:succinate-CoA ligase (ADP-forming) activity"/>
    <property type="evidence" value="ECO:0007669"/>
    <property type="project" value="TreeGrafter"/>
</dbReference>
<evidence type="ECO:0000256" key="6">
    <source>
        <dbReference type="ARBA" id="ARBA00022679"/>
    </source>
</evidence>
<dbReference type="PATRIC" id="fig|1838285.3.peg.1360"/>
<name>A0A1F2P9N4_9EURY</name>
<feature type="domain" description="ATP-citrate synthase citrate-binding" evidence="12">
    <location>
        <begin position="245"/>
        <end position="421"/>
    </location>
</feature>
<evidence type="ECO:0000313" key="14">
    <source>
        <dbReference type="EMBL" id="OFV67421.1"/>
    </source>
</evidence>
<dbReference type="InterPro" id="IPR032263">
    <property type="entry name" value="Citrate-bd"/>
</dbReference>
<evidence type="ECO:0000256" key="11">
    <source>
        <dbReference type="ARBA" id="ARBA00047593"/>
    </source>
</evidence>
<dbReference type="PANTHER" id="PTHR11815:SF10">
    <property type="entry name" value="SUCCINATE--COA LIGASE [GDP-FORMING] SUBUNIT BETA, MITOCHONDRIAL"/>
    <property type="match status" value="1"/>
</dbReference>
<dbReference type="SUPFAM" id="SSF56059">
    <property type="entry name" value="Glutathione synthetase ATP-binding domain-like"/>
    <property type="match status" value="1"/>
</dbReference>
<dbReference type="STRING" id="1838285.SCAL_001339"/>
<dbReference type="GO" id="GO:0006629">
    <property type="term" value="P:lipid metabolic process"/>
    <property type="evidence" value="ECO:0007669"/>
    <property type="project" value="UniProtKB-KW"/>
</dbReference>
<comment type="caution">
    <text evidence="14">The sequence shown here is derived from an EMBL/GenBank/DDBJ whole genome shotgun (WGS) entry which is preliminary data.</text>
</comment>
<gene>
    <name evidence="14" type="ORF">SCAL_001339</name>
</gene>
<dbReference type="Pfam" id="PF24948">
    <property type="entry name" value="Citrate_synth_N"/>
    <property type="match status" value="1"/>
</dbReference>
<proteinExistence type="predicted"/>
<keyword evidence="10" id="KW-0012">Acyltransferase</keyword>
<evidence type="ECO:0000256" key="4">
    <source>
        <dbReference type="ARBA" id="ARBA00022516"/>
    </source>
</evidence>
<keyword evidence="15" id="KW-1185">Reference proteome</keyword>
<dbReference type="EC" id="2.3.3.8" evidence="2"/>
<organism evidence="14 15">
    <name type="scientific">Candidatus Syntropharchaeum caldarium</name>
    <dbReference type="NCBI Taxonomy" id="1838285"/>
    <lineage>
        <taxon>Archaea</taxon>
        <taxon>Methanobacteriati</taxon>
        <taxon>Methanobacteriota</taxon>
        <taxon>Stenosarchaea group</taxon>
        <taxon>Methanomicrobia</taxon>
        <taxon>Methanosarcinales</taxon>
        <taxon>ANME-2 cluster</taxon>
        <taxon>Candidatus Syntropharchaeum</taxon>
    </lineage>
</organism>
<comment type="subcellular location">
    <subcellularLocation>
        <location evidence="1">Cytoplasm</location>
    </subcellularLocation>
</comment>
<evidence type="ECO:0000256" key="10">
    <source>
        <dbReference type="ARBA" id="ARBA00023315"/>
    </source>
</evidence>
<dbReference type="Gene3D" id="3.30.470.110">
    <property type="match status" value="1"/>
</dbReference>
<feature type="domain" description="ATP-citrate synthase ATP-grasp" evidence="13">
    <location>
        <begin position="2"/>
        <end position="232"/>
    </location>
</feature>
<keyword evidence="3" id="KW-0963">Cytoplasm</keyword>
<keyword evidence="4" id="KW-0444">Lipid biosynthesis</keyword>
<dbReference type="GO" id="GO:0005524">
    <property type="term" value="F:ATP binding"/>
    <property type="evidence" value="ECO:0007669"/>
    <property type="project" value="UniProtKB-KW"/>
</dbReference>
<protein>
    <recommendedName>
        <fullName evidence="2">ATP citrate synthase</fullName>
        <ecNumber evidence="2">2.3.3.8</ecNumber>
    </recommendedName>
</protein>
<dbReference type="GO" id="GO:0003878">
    <property type="term" value="F:ATP citrate synthase activity"/>
    <property type="evidence" value="ECO:0007669"/>
    <property type="project" value="UniProtKB-EC"/>
</dbReference>
<dbReference type="GO" id="GO:0042709">
    <property type="term" value="C:succinate-CoA ligase complex"/>
    <property type="evidence" value="ECO:0007669"/>
    <property type="project" value="TreeGrafter"/>
</dbReference>
<reference evidence="14" key="1">
    <citation type="submission" date="2016-05" db="EMBL/GenBank/DDBJ databases">
        <title>Microbial consortia oxidize butane by reversing methanogenesis.</title>
        <authorList>
            <person name="Laso-Perez R."/>
            <person name="Richter M."/>
            <person name="Wegener G."/>
            <person name="Musat F."/>
        </authorList>
    </citation>
    <scope>NUCLEOTIDE SEQUENCE [LARGE SCALE GENOMIC DNA]</scope>
    <source>
        <strain evidence="14">BOX2</strain>
    </source>
</reference>
<dbReference type="Proteomes" id="UP000186940">
    <property type="component" value="Unassembled WGS sequence"/>
</dbReference>
<dbReference type="InterPro" id="IPR056749">
    <property type="entry name" value="Citrate_synth_N"/>
</dbReference>
<dbReference type="GO" id="GO:0006104">
    <property type="term" value="P:succinyl-CoA metabolic process"/>
    <property type="evidence" value="ECO:0007669"/>
    <property type="project" value="TreeGrafter"/>
</dbReference>
<keyword evidence="6" id="KW-0808">Transferase</keyword>
<evidence type="ECO:0000256" key="9">
    <source>
        <dbReference type="ARBA" id="ARBA00023098"/>
    </source>
</evidence>
<evidence type="ECO:0000256" key="3">
    <source>
        <dbReference type="ARBA" id="ARBA00022490"/>
    </source>
</evidence>
<evidence type="ECO:0000256" key="7">
    <source>
        <dbReference type="ARBA" id="ARBA00022741"/>
    </source>
</evidence>
<dbReference type="PANTHER" id="PTHR11815">
    <property type="entry name" value="SUCCINYL-COA SYNTHETASE BETA CHAIN"/>
    <property type="match status" value="1"/>
</dbReference>
<evidence type="ECO:0000259" key="13">
    <source>
        <dbReference type="Pfam" id="PF24948"/>
    </source>
</evidence>
<evidence type="ECO:0000256" key="5">
    <source>
        <dbReference type="ARBA" id="ARBA00022553"/>
    </source>
</evidence>